<evidence type="ECO:0000313" key="2">
    <source>
        <dbReference type="EMBL" id="GJF00278.1"/>
    </source>
</evidence>
<dbReference type="Proteomes" id="UP000703269">
    <property type="component" value="Unassembled WGS sequence"/>
</dbReference>
<feature type="region of interest" description="Disordered" evidence="1">
    <location>
        <begin position="123"/>
        <end position="159"/>
    </location>
</feature>
<dbReference type="PANTHER" id="PTHR47204">
    <property type="entry name" value="OS02G0168900 PROTEIN"/>
    <property type="match status" value="1"/>
</dbReference>
<organism evidence="2 3">
    <name type="scientific">Phanerochaete sordida</name>
    <dbReference type="NCBI Taxonomy" id="48140"/>
    <lineage>
        <taxon>Eukaryota</taxon>
        <taxon>Fungi</taxon>
        <taxon>Dikarya</taxon>
        <taxon>Basidiomycota</taxon>
        <taxon>Agaricomycotina</taxon>
        <taxon>Agaricomycetes</taxon>
        <taxon>Polyporales</taxon>
        <taxon>Phanerochaetaceae</taxon>
        <taxon>Phanerochaete</taxon>
    </lineage>
</organism>
<dbReference type="OrthoDB" id="6222486at2759"/>
<dbReference type="Gene3D" id="2.40.128.680">
    <property type="match status" value="1"/>
</dbReference>
<dbReference type="CDD" id="cd09271">
    <property type="entry name" value="RNase_H2-C"/>
    <property type="match status" value="1"/>
</dbReference>
<name>A0A9P3GR22_9APHY</name>
<dbReference type="GO" id="GO:0032299">
    <property type="term" value="C:ribonuclease H2 complex"/>
    <property type="evidence" value="ECO:0007669"/>
    <property type="project" value="InterPro"/>
</dbReference>
<keyword evidence="3" id="KW-1185">Reference proteome</keyword>
<accession>A0A9P3GR22</accession>
<reference evidence="2 3" key="1">
    <citation type="submission" date="2021-08" db="EMBL/GenBank/DDBJ databases">
        <title>Draft Genome Sequence of Phanerochaete sordida strain YK-624.</title>
        <authorList>
            <person name="Mori T."/>
            <person name="Dohra H."/>
            <person name="Suzuki T."/>
            <person name="Kawagishi H."/>
            <person name="Hirai H."/>
        </authorList>
    </citation>
    <scope>NUCLEOTIDE SEQUENCE [LARGE SCALE GENOMIC DNA]</scope>
    <source>
        <strain evidence="2 3">YK-624</strain>
    </source>
</reference>
<feature type="region of interest" description="Disordered" evidence="1">
    <location>
        <begin position="1"/>
        <end position="43"/>
    </location>
</feature>
<dbReference type="AlphaFoldDB" id="A0A9P3GR22"/>
<dbReference type="EMBL" id="BPQB01000144">
    <property type="protein sequence ID" value="GJF00278.1"/>
    <property type="molecule type" value="Genomic_DNA"/>
</dbReference>
<dbReference type="PANTHER" id="PTHR47204:SF1">
    <property type="entry name" value="RIBONUCLEASE H2 SUBUNIT C"/>
    <property type="match status" value="1"/>
</dbReference>
<feature type="compositionally biased region" description="Polar residues" evidence="1">
    <location>
        <begin position="29"/>
        <end position="41"/>
    </location>
</feature>
<dbReference type="GO" id="GO:0006401">
    <property type="term" value="P:RNA catabolic process"/>
    <property type="evidence" value="ECO:0007669"/>
    <property type="project" value="InterPro"/>
</dbReference>
<evidence type="ECO:0000313" key="3">
    <source>
        <dbReference type="Proteomes" id="UP000703269"/>
    </source>
</evidence>
<feature type="compositionally biased region" description="Basic and acidic residues" evidence="1">
    <location>
        <begin position="125"/>
        <end position="141"/>
    </location>
</feature>
<gene>
    <name evidence="2" type="ORF">PsYK624_165620</name>
</gene>
<dbReference type="InterPro" id="IPR013924">
    <property type="entry name" value="RNase_H2_suC"/>
</dbReference>
<protein>
    <submittedName>
        <fullName evidence="2">Ribonuclease H2, subunit C</fullName>
    </submittedName>
</protein>
<comment type="caution">
    <text evidence="2">The sequence shown here is derived from an EMBL/GenBank/DDBJ whole genome shotgun (WGS) entry which is preliminary data.</text>
</comment>
<proteinExistence type="predicted"/>
<sequence length="224" mass="23952">MPFHIQYSGPAPVSTYFRVKPSPDPAQMPGSSGDTSQNSTPPAVETIETIDSQETLVADTPSLAPTPSTPSVATLSGDVDMLQSTSAATPSGKHFVASFRGRTVRGTEVALPPGFAGVVLATPEAAEKKAVPEKRSDESPRKTRPRRAATKKQAMQMDEEVAGAEVGMEGVEEIAPARTLQATATFSSFTLWHPDIPVDEGRDEYLRSLSEWTAIAAEIHHHEE</sequence>
<dbReference type="Pfam" id="PF08615">
    <property type="entry name" value="RNase_H2_suC"/>
    <property type="match status" value="1"/>
</dbReference>
<evidence type="ECO:0000256" key="1">
    <source>
        <dbReference type="SAM" id="MobiDB-lite"/>
    </source>
</evidence>